<dbReference type="AlphaFoldDB" id="A0A3P6VAF0"/>
<name>A0A3P6VAF0_LITSI</name>
<reference evidence="1 2" key="1">
    <citation type="submission" date="2018-08" db="EMBL/GenBank/DDBJ databases">
        <authorList>
            <person name="Laetsch R D."/>
            <person name="Stevens L."/>
            <person name="Kumar S."/>
            <person name="Blaxter L. M."/>
        </authorList>
    </citation>
    <scope>NUCLEOTIDE SEQUENCE [LARGE SCALE GENOMIC DNA]</scope>
</reference>
<evidence type="ECO:0000313" key="2">
    <source>
        <dbReference type="Proteomes" id="UP000277928"/>
    </source>
</evidence>
<dbReference type="Proteomes" id="UP000277928">
    <property type="component" value="Unassembled WGS sequence"/>
</dbReference>
<accession>A0A3P6VAF0</accession>
<proteinExistence type="predicted"/>
<dbReference type="EMBL" id="UYRX01000936">
    <property type="protein sequence ID" value="VDK87251.1"/>
    <property type="molecule type" value="Genomic_DNA"/>
</dbReference>
<evidence type="ECO:0000313" key="1">
    <source>
        <dbReference type="EMBL" id="VDK87251.1"/>
    </source>
</evidence>
<organism evidence="1 2">
    <name type="scientific">Litomosoides sigmodontis</name>
    <name type="common">Filarial nematode worm</name>
    <dbReference type="NCBI Taxonomy" id="42156"/>
    <lineage>
        <taxon>Eukaryota</taxon>
        <taxon>Metazoa</taxon>
        <taxon>Ecdysozoa</taxon>
        <taxon>Nematoda</taxon>
        <taxon>Chromadorea</taxon>
        <taxon>Rhabditida</taxon>
        <taxon>Spirurina</taxon>
        <taxon>Spiruromorpha</taxon>
        <taxon>Filarioidea</taxon>
        <taxon>Onchocercidae</taxon>
        <taxon>Litomosoides</taxon>
    </lineage>
</organism>
<keyword evidence="2" id="KW-1185">Reference proteome</keyword>
<protein>
    <submittedName>
        <fullName evidence="1">Uncharacterized protein</fullName>
    </submittedName>
</protein>
<sequence length="66" mass="7670">MNDGRQDIDMAWHGMTWYGMVWYCAWDSMALEIALTIVVIVEKCEEVKVLAYEGVQHQSFLMSILL</sequence>
<gene>
    <name evidence="1" type="ORF">NLS_LOCUS8055</name>
</gene>